<organism evidence="2 3">
    <name type="scientific">Stylosanthes scabra</name>
    <dbReference type="NCBI Taxonomy" id="79078"/>
    <lineage>
        <taxon>Eukaryota</taxon>
        <taxon>Viridiplantae</taxon>
        <taxon>Streptophyta</taxon>
        <taxon>Embryophyta</taxon>
        <taxon>Tracheophyta</taxon>
        <taxon>Spermatophyta</taxon>
        <taxon>Magnoliopsida</taxon>
        <taxon>eudicotyledons</taxon>
        <taxon>Gunneridae</taxon>
        <taxon>Pentapetalae</taxon>
        <taxon>rosids</taxon>
        <taxon>fabids</taxon>
        <taxon>Fabales</taxon>
        <taxon>Fabaceae</taxon>
        <taxon>Papilionoideae</taxon>
        <taxon>50 kb inversion clade</taxon>
        <taxon>dalbergioids sensu lato</taxon>
        <taxon>Dalbergieae</taxon>
        <taxon>Pterocarpus clade</taxon>
        <taxon>Stylosanthes</taxon>
    </lineage>
</organism>
<feature type="region of interest" description="Disordered" evidence="1">
    <location>
        <begin position="353"/>
        <end position="381"/>
    </location>
</feature>
<evidence type="ECO:0000313" key="2">
    <source>
        <dbReference type="EMBL" id="MED6219979.1"/>
    </source>
</evidence>
<protein>
    <submittedName>
        <fullName evidence="2">Uncharacterized protein</fullName>
    </submittedName>
</protein>
<evidence type="ECO:0000313" key="3">
    <source>
        <dbReference type="Proteomes" id="UP001341840"/>
    </source>
</evidence>
<name>A0ABU6ZDF7_9FABA</name>
<feature type="compositionally biased region" description="Basic and acidic residues" evidence="1">
    <location>
        <begin position="415"/>
        <end position="432"/>
    </location>
</feature>
<comment type="caution">
    <text evidence="2">The sequence shown here is derived from an EMBL/GenBank/DDBJ whole genome shotgun (WGS) entry which is preliminary data.</text>
</comment>
<feature type="region of interest" description="Disordered" evidence="1">
    <location>
        <begin position="406"/>
        <end position="458"/>
    </location>
</feature>
<keyword evidence="3" id="KW-1185">Reference proteome</keyword>
<accession>A0ABU6ZDF7</accession>
<proteinExistence type="predicted"/>
<dbReference type="EMBL" id="JASCZI010272082">
    <property type="protein sequence ID" value="MED6219979.1"/>
    <property type="molecule type" value="Genomic_DNA"/>
</dbReference>
<feature type="compositionally biased region" description="Acidic residues" evidence="1">
    <location>
        <begin position="359"/>
        <end position="381"/>
    </location>
</feature>
<reference evidence="2 3" key="1">
    <citation type="journal article" date="2023" name="Plants (Basel)">
        <title>Bridging the Gap: Combining Genomics and Transcriptomics Approaches to Understand Stylosanthes scabra, an Orphan Legume from the Brazilian Caatinga.</title>
        <authorList>
            <person name="Ferreira-Neto J.R.C."/>
            <person name="da Silva M.D."/>
            <person name="Binneck E."/>
            <person name="de Melo N.F."/>
            <person name="da Silva R.H."/>
            <person name="de Melo A.L.T.M."/>
            <person name="Pandolfi V."/>
            <person name="Bustamante F.O."/>
            <person name="Brasileiro-Vidal A.C."/>
            <person name="Benko-Iseppon A.M."/>
        </authorList>
    </citation>
    <scope>NUCLEOTIDE SEQUENCE [LARGE SCALE GENOMIC DNA]</scope>
    <source>
        <tissue evidence="2">Leaves</tissue>
    </source>
</reference>
<gene>
    <name evidence="2" type="ORF">PIB30_040772</name>
</gene>
<sequence length="458" mass="50469">MIHDWISLKVEDWIFEVFAKEFGSEIYSIQSHPNMEDICYDFGEDRAVESLAVHAPAANGRFAATDGNGNLNLQDIDDPKDVNDERICVGNGWCEMDHDPMRLEAHLGNLGYVHLPLELGHCNMLTEAKPSNDNGSSSLGSCPYLPGFVVSEIPVVRDAVAGDTKAREKELEPLKSVDTKSESSETRYCINREPIGGVEVAVDSREVDDDDEEIGGGDGGLISAYSRLDDDISSEETLYRINPDVFLAVNGDARLSEFGGISGADAVSEDAPLDNAIEEDDGVEERVEEEFAEEFSATKGVFHVSVPHPSPSGVPRSEDGVVDHGENEVNSANSAYLSDETLYRINSNFENEQRRVEGENSEFESEGAVGEEWDPVEDEDSSAEIIAAKEIWCRAGLFIGSSEEEEIHSKLVRQKKVEGKRQPNLRPEEQRQGKKPPCIQGRSFATRKLMSGTKPKLR</sequence>
<evidence type="ECO:0000256" key="1">
    <source>
        <dbReference type="SAM" id="MobiDB-lite"/>
    </source>
</evidence>
<dbReference type="Proteomes" id="UP001341840">
    <property type="component" value="Unassembled WGS sequence"/>
</dbReference>